<dbReference type="AlphaFoldDB" id="A0A077NX63"/>
<evidence type="ECO:0000259" key="2">
    <source>
        <dbReference type="Pfam" id="PF13392"/>
    </source>
</evidence>
<evidence type="ECO:0000256" key="1">
    <source>
        <dbReference type="SAM" id="MobiDB-lite"/>
    </source>
</evidence>
<protein>
    <recommendedName>
        <fullName evidence="2">HNH nuclease domain-containing protein</fullName>
    </recommendedName>
</protein>
<name>A0A077NX63_XENBV</name>
<dbReference type="Pfam" id="PF13392">
    <property type="entry name" value="HNH_3"/>
    <property type="match status" value="1"/>
</dbReference>
<sequence length="199" mass="22698">MIQRFEYTAEMESWMKANYLLPLGELTARFNQHFAVNRSNEAINGLRKRLGLRTGRSGQFCKGHRPFNAGTKGLSKPNAGSFKKDQAAWNKRNVGAERVNVYGYTELKVAEPNIWRPKHHVIWEKHHGKRPKGTILTFKDGNTQNCQIDNLLMLTHKEHGVINNYYHAVSVEHKPTAINLARIKIAVASRIKLVSEGQK</sequence>
<dbReference type="Proteomes" id="UP000028483">
    <property type="component" value="Unassembled WGS sequence"/>
</dbReference>
<dbReference type="Gene3D" id="3.90.75.20">
    <property type="match status" value="1"/>
</dbReference>
<gene>
    <name evidence="3" type="ORF">XBO1_2400013</name>
</gene>
<dbReference type="InterPro" id="IPR003615">
    <property type="entry name" value="HNH_nuc"/>
</dbReference>
<comment type="caution">
    <text evidence="3">The sequence shown here is derived from an EMBL/GenBank/DDBJ whole genome shotgun (WGS) entry which is preliminary data.</text>
</comment>
<feature type="domain" description="HNH nuclease" evidence="2">
    <location>
        <begin position="117"/>
        <end position="160"/>
    </location>
</feature>
<reference evidence="3" key="1">
    <citation type="submission" date="2013-07" db="EMBL/GenBank/DDBJ databases">
        <title>Sub-species coevolution in mutualistic symbiosis.</title>
        <authorList>
            <person name="Murfin K."/>
            <person name="Klassen J."/>
            <person name="Lee M."/>
            <person name="Forst S."/>
            <person name="Stock P."/>
            <person name="Goodrich-Blair H."/>
        </authorList>
    </citation>
    <scope>NUCLEOTIDE SEQUENCE [LARGE SCALE GENOMIC DNA]</scope>
    <source>
        <strain evidence="3">Oregonense</strain>
    </source>
</reference>
<proteinExistence type="predicted"/>
<dbReference type="InterPro" id="IPR044925">
    <property type="entry name" value="His-Me_finger_sf"/>
</dbReference>
<evidence type="ECO:0000313" key="3">
    <source>
        <dbReference type="EMBL" id="CDH06712.1"/>
    </source>
</evidence>
<accession>A0A077NX63</accession>
<dbReference type="EMBL" id="CBSX010000158">
    <property type="protein sequence ID" value="CDH06712.1"/>
    <property type="molecule type" value="Genomic_DNA"/>
</dbReference>
<dbReference type="SUPFAM" id="SSF54060">
    <property type="entry name" value="His-Me finger endonucleases"/>
    <property type="match status" value="1"/>
</dbReference>
<organism evidence="3">
    <name type="scientific">Xenorhabdus bovienii str. oregonense</name>
    <dbReference type="NCBI Taxonomy" id="1398202"/>
    <lineage>
        <taxon>Bacteria</taxon>
        <taxon>Pseudomonadati</taxon>
        <taxon>Pseudomonadota</taxon>
        <taxon>Gammaproteobacteria</taxon>
        <taxon>Enterobacterales</taxon>
        <taxon>Morganellaceae</taxon>
        <taxon>Xenorhabdus</taxon>
    </lineage>
</organism>
<dbReference type="HOGENOM" id="CLU_086933_0_0_6"/>
<dbReference type="RefSeq" id="WP_230578389.1">
    <property type="nucleotide sequence ID" value="NZ_CAWLUU010000210.1"/>
</dbReference>
<feature type="region of interest" description="Disordered" evidence="1">
    <location>
        <begin position="61"/>
        <end position="81"/>
    </location>
</feature>